<name>A0ABT5C7M1_9BACT</name>
<accession>A0ABT5C7M1</accession>
<dbReference type="Proteomes" id="UP001217485">
    <property type="component" value="Unassembled WGS sequence"/>
</dbReference>
<dbReference type="RefSeq" id="WP_272099445.1">
    <property type="nucleotide sequence ID" value="NZ_JAQNDK010000003.1"/>
</dbReference>
<proteinExistence type="predicted"/>
<organism evidence="1 2">
    <name type="scientific">Sorangium atrum</name>
    <dbReference type="NCBI Taxonomy" id="2995308"/>
    <lineage>
        <taxon>Bacteria</taxon>
        <taxon>Pseudomonadati</taxon>
        <taxon>Myxococcota</taxon>
        <taxon>Polyangia</taxon>
        <taxon>Polyangiales</taxon>
        <taxon>Polyangiaceae</taxon>
        <taxon>Sorangium</taxon>
    </lineage>
</organism>
<keyword evidence="2" id="KW-1185">Reference proteome</keyword>
<protein>
    <submittedName>
        <fullName evidence="1">Uncharacterized protein</fullName>
    </submittedName>
</protein>
<evidence type="ECO:0000313" key="2">
    <source>
        <dbReference type="Proteomes" id="UP001217485"/>
    </source>
</evidence>
<evidence type="ECO:0000313" key="1">
    <source>
        <dbReference type="EMBL" id="MDC0681963.1"/>
    </source>
</evidence>
<comment type="caution">
    <text evidence="1">The sequence shown here is derived from an EMBL/GenBank/DDBJ whole genome shotgun (WGS) entry which is preliminary data.</text>
</comment>
<dbReference type="EMBL" id="JAQNDK010000003">
    <property type="protein sequence ID" value="MDC0681963.1"/>
    <property type="molecule type" value="Genomic_DNA"/>
</dbReference>
<gene>
    <name evidence="1" type="ORF">POL72_29765</name>
</gene>
<sequence length="76" mass="7541">MQKPMCTTSAHASGDGTPAEKVVHHASLASSTTRSFVVVEGGVSVGLLAGLAIPALFSLVDVVGLIRVGNGCGPPL</sequence>
<reference evidence="1 2" key="1">
    <citation type="submission" date="2023-01" db="EMBL/GenBank/DDBJ databases">
        <title>Minimal conservation of predation-associated metabolite biosynthetic gene clusters underscores biosynthetic potential of Myxococcota including descriptions for ten novel species: Archangium lansinium sp. nov., Myxococcus landrumus sp. nov., Nannocystis bai.</title>
        <authorList>
            <person name="Ahearne A."/>
            <person name="Stevens C."/>
            <person name="Dowd S."/>
        </authorList>
    </citation>
    <scope>NUCLEOTIDE SEQUENCE [LARGE SCALE GENOMIC DNA]</scope>
    <source>
        <strain evidence="1 2">WIWO2</strain>
    </source>
</reference>